<dbReference type="Pfam" id="PF04203">
    <property type="entry name" value="Sortase"/>
    <property type="match status" value="1"/>
</dbReference>
<evidence type="ECO:0000313" key="3">
    <source>
        <dbReference type="EMBL" id="NYF81276.1"/>
    </source>
</evidence>
<proteinExistence type="predicted"/>
<dbReference type="EMBL" id="JACCCW010000002">
    <property type="protein sequence ID" value="NYF81276.1"/>
    <property type="molecule type" value="Genomic_DNA"/>
</dbReference>
<dbReference type="CDD" id="cd05828">
    <property type="entry name" value="Sortase_D_1"/>
    <property type="match status" value="1"/>
</dbReference>
<dbReference type="InterPro" id="IPR023365">
    <property type="entry name" value="Sortase_dom-sf"/>
</dbReference>
<reference evidence="3 4" key="1">
    <citation type="submission" date="2020-07" db="EMBL/GenBank/DDBJ databases">
        <title>Genomic Encyclopedia of Type Strains, Phase IV (KMG-V): Genome sequencing to study the core and pangenomes of soil and plant-associated prokaryotes.</title>
        <authorList>
            <person name="Whitman W."/>
        </authorList>
    </citation>
    <scope>NUCLEOTIDE SEQUENCE [LARGE SCALE GENOMIC DNA]</scope>
    <source>
        <strain evidence="3 4">X4EP2</strain>
    </source>
</reference>
<name>A0A7Y9PLF9_9BACT</name>
<dbReference type="RefSeq" id="WP_179493111.1">
    <property type="nucleotide sequence ID" value="NZ_JACCCW010000002.1"/>
</dbReference>
<organism evidence="3 4">
    <name type="scientific">Granulicella arctica</name>
    <dbReference type="NCBI Taxonomy" id="940613"/>
    <lineage>
        <taxon>Bacteria</taxon>
        <taxon>Pseudomonadati</taxon>
        <taxon>Acidobacteriota</taxon>
        <taxon>Terriglobia</taxon>
        <taxon>Terriglobales</taxon>
        <taxon>Acidobacteriaceae</taxon>
        <taxon>Granulicella</taxon>
    </lineage>
</organism>
<dbReference type="InterPro" id="IPR005754">
    <property type="entry name" value="Sortase"/>
</dbReference>
<evidence type="ECO:0000256" key="2">
    <source>
        <dbReference type="SAM" id="Phobius"/>
    </source>
</evidence>
<evidence type="ECO:0000313" key="4">
    <source>
        <dbReference type="Proteomes" id="UP000589520"/>
    </source>
</evidence>
<keyword evidence="2" id="KW-0472">Membrane</keyword>
<dbReference type="SUPFAM" id="SSF63817">
    <property type="entry name" value="Sortase"/>
    <property type="match status" value="1"/>
</dbReference>
<sequence>MRARSRSASLIHSLELTLWIAGIAAIGYCLSICVIAFASQRAATSIAQAANSSQPQPQVPPKQQGGEAHVIGQLVIPQLALTVPVFANDDPTSLRRGVGHIEGTANPGGLGTIALAGHRDTYFRPLRRIAAKMQILLSDPSGVYHYEVDSTEIVTPDHVEVIATRSTPAMTLITCYPFDFVGAAPRRFIVHAHLLSVAADTKIKPEDQP</sequence>
<dbReference type="Proteomes" id="UP000589520">
    <property type="component" value="Unassembled WGS sequence"/>
</dbReference>
<keyword evidence="2" id="KW-0812">Transmembrane</keyword>
<dbReference type="AlphaFoldDB" id="A0A7Y9PLF9"/>
<gene>
    <name evidence="3" type="ORF">HDF17_003596</name>
</gene>
<keyword evidence="2" id="KW-1133">Transmembrane helix</keyword>
<keyword evidence="1 3" id="KW-0378">Hydrolase</keyword>
<dbReference type="InterPro" id="IPR041999">
    <property type="entry name" value="Sortase_D_1"/>
</dbReference>
<accession>A0A7Y9PLF9</accession>
<dbReference type="Gene3D" id="2.40.260.10">
    <property type="entry name" value="Sortase"/>
    <property type="match status" value="1"/>
</dbReference>
<dbReference type="EC" id="3.4.22.70" evidence="3"/>
<protein>
    <submittedName>
        <fullName evidence="3">Sortase A</fullName>
        <ecNumber evidence="3">3.4.22.70</ecNumber>
    </submittedName>
</protein>
<comment type="caution">
    <text evidence="3">The sequence shown here is derived from an EMBL/GenBank/DDBJ whole genome shotgun (WGS) entry which is preliminary data.</text>
</comment>
<keyword evidence="4" id="KW-1185">Reference proteome</keyword>
<dbReference type="GO" id="GO:0016787">
    <property type="term" value="F:hydrolase activity"/>
    <property type="evidence" value="ECO:0007669"/>
    <property type="project" value="UniProtKB-KW"/>
</dbReference>
<dbReference type="NCBIfam" id="TIGR01076">
    <property type="entry name" value="sortase_fam"/>
    <property type="match status" value="1"/>
</dbReference>
<feature type="transmembrane region" description="Helical" evidence="2">
    <location>
        <begin position="16"/>
        <end position="38"/>
    </location>
</feature>
<evidence type="ECO:0000256" key="1">
    <source>
        <dbReference type="ARBA" id="ARBA00022801"/>
    </source>
</evidence>